<gene>
    <name evidence="1" type="ORF">BAUCODRAFT_39529</name>
</gene>
<protein>
    <submittedName>
        <fullName evidence="1">Uncharacterized protein</fullName>
    </submittedName>
</protein>
<dbReference type="EMBL" id="KB445564">
    <property type="protein sequence ID" value="EMC91358.1"/>
    <property type="molecule type" value="Genomic_DNA"/>
</dbReference>
<reference evidence="1 2" key="1">
    <citation type="journal article" date="2012" name="PLoS Pathog.">
        <title>Diverse lifestyles and strategies of plant pathogenesis encoded in the genomes of eighteen Dothideomycetes fungi.</title>
        <authorList>
            <person name="Ohm R.A."/>
            <person name="Feau N."/>
            <person name="Henrissat B."/>
            <person name="Schoch C.L."/>
            <person name="Horwitz B.A."/>
            <person name="Barry K.W."/>
            <person name="Condon B.J."/>
            <person name="Copeland A.C."/>
            <person name="Dhillon B."/>
            <person name="Glaser F."/>
            <person name="Hesse C.N."/>
            <person name="Kosti I."/>
            <person name="LaButti K."/>
            <person name="Lindquist E.A."/>
            <person name="Lucas S."/>
            <person name="Salamov A.A."/>
            <person name="Bradshaw R.E."/>
            <person name="Ciuffetti L."/>
            <person name="Hamelin R.C."/>
            <person name="Kema G.H.J."/>
            <person name="Lawrence C."/>
            <person name="Scott J.A."/>
            <person name="Spatafora J.W."/>
            <person name="Turgeon B.G."/>
            <person name="de Wit P.J.G.M."/>
            <person name="Zhong S."/>
            <person name="Goodwin S.B."/>
            <person name="Grigoriev I.V."/>
        </authorList>
    </citation>
    <scope>NUCLEOTIDE SEQUENCE [LARGE SCALE GENOMIC DNA]</scope>
    <source>
        <strain evidence="1 2">UAMH 10762</strain>
    </source>
</reference>
<evidence type="ECO:0000313" key="1">
    <source>
        <dbReference type="EMBL" id="EMC91358.1"/>
    </source>
</evidence>
<dbReference type="RefSeq" id="XP_007681411.1">
    <property type="nucleotide sequence ID" value="XM_007683221.1"/>
</dbReference>
<dbReference type="HOGENOM" id="CLU_3086854_0_0_1"/>
<sequence>MPSQNVAPNCGMHYTAACQHTLEDLKPCQDVGDAEPVSIQYSERIISSDRAL</sequence>
<dbReference type="GeneID" id="19113814"/>
<dbReference type="AlphaFoldDB" id="M2MJA1"/>
<organism evidence="1 2">
    <name type="scientific">Baudoinia panamericana (strain UAMH 10762)</name>
    <name type="common">Angels' share fungus</name>
    <name type="synonym">Baudoinia compniacensis (strain UAMH 10762)</name>
    <dbReference type="NCBI Taxonomy" id="717646"/>
    <lineage>
        <taxon>Eukaryota</taxon>
        <taxon>Fungi</taxon>
        <taxon>Dikarya</taxon>
        <taxon>Ascomycota</taxon>
        <taxon>Pezizomycotina</taxon>
        <taxon>Dothideomycetes</taxon>
        <taxon>Dothideomycetidae</taxon>
        <taxon>Mycosphaerellales</taxon>
        <taxon>Teratosphaeriaceae</taxon>
        <taxon>Baudoinia</taxon>
    </lineage>
</organism>
<keyword evidence="2" id="KW-1185">Reference proteome</keyword>
<dbReference type="KEGG" id="bcom:BAUCODRAFT_39529"/>
<evidence type="ECO:0000313" key="2">
    <source>
        <dbReference type="Proteomes" id="UP000011761"/>
    </source>
</evidence>
<dbReference type="Proteomes" id="UP000011761">
    <property type="component" value="Unassembled WGS sequence"/>
</dbReference>
<proteinExistence type="predicted"/>
<accession>M2MJA1</accession>
<name>M2MJA1_BAUPA</name>